<evidence type="ECO:0000313" key="8">
    <source>
        <dbReference type="Proteomes" id="UP000672602"/>
    </source>
</evidence>
<dbReference type="Pfam" id="PF00202">
    <property type="entry name" value="Aminotran_3"/>
    <property type="match status" value="1"/>
</dbReference>
<dbReference type="InterPro" id="IPR005814">
    <property type="entry name" value="Aminotrans_3"/>
</dbReference>
<dbReference type="PROSITE" id="PS00600">
    <property type="entry name" value="AA_TRANSFER_CLASS_3"/>
    <property type="match status" value="1"/>
</dbReference>
<accession>A0A8J7SLC6</accession>
<comment type="caution">
    <text evidence="7">The sequence shown here is derived from an EMBL/GenBank/DDBJ whole genome shotgun (WGS) entry which is preliminary data.</text>
</comment>
<proteinExistence type="inferred from homology"/>
<evidence type="ECO:0000256" key="4">
    <source>
        <dbReference type="ARBA" id="ARBA00022679"/>
    </source>
</evidence>
<dbReference type="InterPro" id="IPR015422">
    <property type="entry name" value="PyrdxlP-dep_Trfase_small"/>
</dbReference>
<dbReference type="PANTHER" id="PTHR43094">
    <property type="entry name" value="AMINOTRANSFERASE"/>
    <property type="match status" value="1"/>
</dbReference>
<comment type="cofactor">
    <cofactor evidence="1">
        <name>pyridoxal 5'-phosphate</name>
        <dbReference type="ChEBI" id="CHEBI:597326"/>
    </cofactor>
</comment>
<name>A0A8J7SLC6_9PROT</name>
<dbReference type="Gene3D" id="3.40.640.10">
    <property type="entry name" value="Type I PLP-dependent aspartate aminotransferase-like (Major domain)"/>
    <property type="match status" value="1"/>
</dbReference>
<protein>
    <submittedName>
        <fullName evidence="7">Aminotransferase class III-fold pyridoxal phosphate-dependent enzyme</fullName>
    </submittedName>
</protein>
<evidence type="ECO:0000256" key="1">
    <source>
        <dbReference type="ARBA" id="ARBA00001933"/>
    </source>
</evidence>
<keyword evidence="8" id="KW-1185">Reference proteome</keyword>
<dbReference type="FunFam" id="3.40.640.10:FF:000014">
    <property type="entry name" value="Adenosylmethionine-8-amino-7-oxononanoate aminotransferase, probable"/>
    <property type="match status" value="1"/>
</dbReference>
<comment type="similarity">
    <text evidence="2 6">Belongs to the class-III pyridoxal-phosphate-dependent aminotransferase family.</text>
</comment>
<dbReference type="InterPro" id="IPR049704">
    <property type="entry name" value="Aminotrans_3_PPA_site"/>
</dbReference>
<dbReference type="AlphaFoldDB" id="A0A8J7SLC6"/>
<dbReference type="GO" id="GO:0030170">
    <property type="term" value="F:pyridoxal phosphate binding"/>
    <property type="evidence" value="ECO:0007669"/>
    <property type="project" value="InterPro"/>
</dbReference>
<dbReference type="EMBL" id="JAGMWN010000003">
    <property type="protein sequence ID" value="MBP5856773.1"/>
    <property type="molecule type" value="Genomic_DNA"/>
</dbReference>
<dbReference type="InterPro" id="IPR015424">
    <property type="entry name" value="PyrdxlP-dep_Trfase"/>
</dbReference>
<sequence>MPFTANRDFKASPRLVVKSEGVYLWNHEGGRLIDGSSSLFNVACGHGRKEIAEAVSQQLHECDYSPSFQMGHPWSFELAQKVTRLTPDEINHVFFTNSGSESIDTALKMAMAYHRARGDGQRLRFVSRERAYHGVNMGGVSLAGMVKNRETFQAVLPNVVHMRHTWLDANRYQWGQGEHGADLAEDLQRAVDTYGGTTIAACFVEPIAGSTGCLVPPKGYLERLREICDANGILLVFDEVITGFGRLGKPFAAQAFGVTPDIMTMAKAITNGAQPMGAVAVKDSLYETITEAAPEDAIEFFHGYTYSGHPAACAAGIATMDIYEREGLFDRAAKLAPYFEEKMMGLKDIDAITDIRGYGLMSAFDIKGDGNAMQKIFFKNGLHVKFTGNAGIVAPPLVVEEAQIDDLVAVIRKCLTEN</sequence>
<dbReference type="SUPFAM" id="SSF53383">
    <property type="entry name" value="PLP-dependent transferases"/>
    <property type="match status" value="1"/>
</dbReference>
<gene>
    <name evidence="7" type="ORF">KAJ83_07120</name>
</gene>
<dbReference type="CDD" id="cd00610">
    <property type="entry name" value="OAT_like"/>
    <property type="match status" value="1"/>
</dbReference>
<dbReference type="InterPro" id="IPR015421">
    <property type="entry name" value="PyrdxlP-dep_Trfase_major"/>
</dbReference>
<dbReference type="PANTHER" id="PTHR43094:SF1">
    <property type="entry name" value="AMINOTRANSFERASE CLASS-III"/>
    <property type="match status" value="1"/>
</dbReference>
<reference evidence="7" key="1">
    <citation type="submission" date="2021-04" db="EMBL/GenBank/DDBJ databases">
        <authorList>
            <person name="Zhang D.-C."/>
        </authorList>
    </citation>
    <scope>NUCLEOTIDE SEQUENCE</scope>
    <source>
        <strain evidence="7">CGMCC 1.15697</strain>
    </source>
</reference>
<keyword evidence="4" id="KW-0808">Transferase</keyword>
<evidence type="ECO:0000256" key="6">
    <source>
        <dbReference type="RuleBase" id="RU003560"/>
    </source>
</evidence>
<dbReference type="Proteomes" id="UP000672602">
    <property type="component" value="Unassembled WGS sequence"/>
</dbReference>
<dbReference type="Gene3D" id="3.90.1150.10">
    <property type="entry name" value="Aspartate Aminotransferase, domain 1"/>
    <property type="match status" value="1"/>
</dbReference>
<dbReference type="PIRSF" id="PIRSF000521">
    <property type="entry name" value="Transaminase_4ab_Lys_Orn"/>
    <property type="match status" value="1"/>
</dbReference>
<organism evidence="7 8">
    <name type="scientific">Marivibrio halodurans</name>
    <dbReference type="NCBI Taxonomy" id="2039722"/>
    <lineage>
        <taxon>Bacteria</taxon>
        <taxon>Pseudomonadati</taxon>
        <taxon>Pseudomonadota</taxon>
        <taxon>Alphaproteobacteria</taxon>
        <taxon>Rhodospirillales</taxon>
        <taxon>Rhodospirillaceae</taxon>
        <taxon>Marivibrio</taxon>
    </lineage>
</organism>
<dbReference type="GO" id="GO:0008483">
    <property type="term" value="F:transaminase activity"/>
    <property type="evidence" value="ECO:0007669"/>
    <property type="project" value="UniProtKB-KW"/>
</dbReference>
<keyword evidence="5 6" id="KW-0663">Pyridoxal phosphate</keyword>
<evidence type="ECO:0000256" key="2">
    <source>
        <dbReference type="ARBA" id="ARBA00008954"/>
    </source>
</evidence>
<evidence type="ECO:0000313" key="7">
    <source>
        <dbReference type="EMBL" id="MBP5856773.1"/>
    </source>
</evidence>
<evidence type="ECO:0000256" key="3">
    <source>
        <dbReference type="ARBA" id="ARBA00022576"/>
    </source>
</evidence>
<keyword evidence="3 7" id="KW-0032">Aminotransferase</keyword>
<evidence type="ECO:0000256" key="5">
    <source>
        <dbReference type="ARBA" id="ARBA00022898"/>
    </source>
</evidence>